<gene>
    <name evidence="5" type="ORF">KEG57_31365</name>
</gene>
<keyword evidence="2" id="KW-0560">Oxidoreductase</keyword>
<dbReference type="InterPro" id="IPR002355">
    <property type="entry name" value="Cu_oxidase_Cu_BS"/>
</dbReference>
<comment type="caution">
    <text evidence="5">The sequence shown here is derived from an EMBL/GenBank/DDBJ whole genome shotgun (WGS) entry which is preliminary data.</text>
</comment>
<dbReference type="GO" id="GO:0005507">
    <property type="term" value="F:copper ion binding"/>
    <property type="evidence" value="ECO:0007669"/>
    <property type="project" value="InterPro"/>
</dbReference>
<evidence type="ECO:0000256" key="2">
    <source>
        <dbReference type="ARBA" id="ARBA00023002"/>
    </source>
</evidence>
<keyword evidence="1" id="KW-0479">Metal-binding</keyword>
<dbReference type="Pfam" id="PF07731">
    <property type="entry name" value="Cu-oxidase_2"/>
    <property type="match status" value="1"/>
</dbReference>
<dbReference type="PROSITE" id="PS00079">
    <property type="entry name" value="MULTICOPPER_OXIDASE1"/>
    <property type="match status" value="1"/>
</dbReference>
<reference evidence="5 6" key="1">
    <citation type="submission" date="2021-04" db="EMBL/GenBank/DDBJ databases">
        <title>Genome analysis of Polyangium sp.</title>
        <authorList>
            <person name="Li Y."/>
            <person name="Wang J."/>
        </authorList>
    </citation>
    <scope>NUCLEOTIDE SEQUENCE [LARGE SCALE GENOMIC DNA]</scope>
    <source>
        <strain evidence="5 6">SDU14</strain>
    </source>
</reference>
<evidence type="ECO:0000313" key="6">
    <source>
        <dbReference type="Proteomes" id="UP001151081"/>
    </source>
</evidence>
<dbReference type="SUPFAM" id="SSF49503">
    <property type="entry name" value="Cupredoxins"/>
    <property type="match status" value="2"/>
</dbReference>
<dbReference type="GO" id="GO:0016491">
    <property type="term" value="F:oxidoreductase activity"/>
    <property type="evidence" value="ECO:0007669"/>
    <property type="project" value="UniProtKB-KW"/>
</dbReference>
<dbReference type="InterPro" id="IPR011707">
    <property type="entry name" value="Cu-oxidase-like_N"/>
</dbReference>
<dbReference type="InterPro" id="IPR008972">
    <property type="entry name" value="Cupredoxin"/>
</dbReference>
<organism evidence="5 6">
    <name type="scientific">Polyangium jinanense</name>
    <dbReference type="NCBI Taxonomy" id="2829994"/>
    <lineage>
        <taxon>Bacteria</taxon>
        <taxon>Pseudomonadati</taxon>
        <taxon>Myxococcota</taxon>
        <taxon>Polyangia</taxon>
        <taxon>Polyangiales</taxon>
        <taxon>Polyangiaceae</taxon>
        <taxon>Polyangium</taxon>
    </lineage>
</organism>
<keyword evidence="6" id="KW-1185">Reference proteome</keyword>
<dbReference type="EMBL" id="JAGTJJ010000025">
    <property type="protein sequence ID" value="MDC3985021.1"/>
    <property type="molecule type" value="Genomic_DNA"/>
</dbReference>
<dbReference type="PROSITE" id="PS51257">
    <property type="entry name" value="PROKAR_LIPOPROTEIN"/>
    <property type="match status" value="1"/>
</dbReference>
<dbReference type="InterPro" id="IPR045087">
    <property type="entry name" value="Cu-oxidase_fam"/>
</dbReference>
<evidence type="ECO:0000256" key="1">
    <source>
        <dbReference type="ARBA" id="ARBA00022723"/>
    </source>
</evidence>
<proteinExistence type="predicted"/>
<evidence type="ECO:0000313" key="5">
    <source>
        <dbReference type="EMBL" id="MDC3985021.1"/>
    </source>
</evidence>
<dbReference type="PANTHER" id="PTHR11709:SF486">
    <property type="entry name" value="MULTICOPPER OXIDASE"/>
    <property type="match status" value="1"/>
</dbReference>
<dbReference type="AlphaFoldDB" id="A0A9X3XBU6"/>
<dbReference type="InterPro" id="IPR011706">
    <property type="entry name" value="Cu-oxidase_C"/>
</dbReference>
<dbReference type="RefSeq" id="WP_272422763.1">
    <property type="nucleotide sequence ID" value="NZ_JAGTJJ010000025.1"/>
</dbReference>
<dbReference type="PANTHER" id="PTHR11709">
    <property type="entry name" value="MULTI-COPPER OXIDASE"/>
    <property type="match status" value="1"/>
</dbReference>
<dbReference type="PROSITE" id="PS00080">
    <property type="entry name" value="MULTICOPPER_OXIDASE2"/>
    <property type="match status" value="1"/>
</dbReference>
<sequence>MKNHRFVLFGAFLVMAGCSSEEGQKTAARDPLAPYPPTGVTREFELTIDETQWEVGPGAIYNAIAYNGVIPGPPIEVDAGDHVVLRVTNNAAKPHSVHTHVVKFTYTNDGTHNSVVAPGETKTIEWDAVYAGTFPYHDHGDEAEGTKRGIFGALIVHPPGEAKANEHVVVLADFDQGEYDSLPGVADPETGEFPDAGVYHGGHQYMHTINGKGYEDAIPAFKGKVGELQRFRVVSIGNEFHTWHIHGHRWLDGSGQLTDNVQLGPGMYTTFEFMEDNPGTWLVHCHVGEHMEGGMIADYVVTP</sequence>
<name>A0A9X3XBU6_9BACT</name>
<evidence type="ECO:0000259" key="4">
    <source>
        <dbReference type="Pfam" id="PF07732"/>
    </source>
</evidence>
<dbReference type="InterPro" id="IPR033138">
    <property type="entry name" value="Cu_oxidase_CS"/>
</dbReference>
<feature type="domain" description="Plastocyanin-like" evidence="4">
    <location>
        <begin position="50"/>
        <end position="159"/>
    </location>
</feature>
<protein>
    <submittedName>
        <fullName evidence="5">Multicopper oxidase domain-containing protein</fullName>
    </submittedName>
</protein>
<dbReference type="Pfam" id="PF07732">
    <property type="entry name" value="Cu-oxidase_3"/>
    <property type="match status" value="1"/>
</dbReference>
<feature type="domain" description="Plastocyanin-like" evidence="3">
    <location>
        <begin position="204"/>
        <end position="302"/>
    </location>
</feature>
<dbReference type="Proteomes" id="UP001151081">
    <property type="component" value="Unassembled WGS sequence"/>
</dbReference>
<dbReference type="Gene3D" id="2.60.40.420">
    <property type="entry name" value="Cupredoxins - blue copper proteins"/>
    <property type="match status" value="2"/>
</dbReference>
<accession>A0A9X3XBU6</accession>
<evidence type="ECO:0000259" key="3">
    <source>
        <dbReference type="Pfam" id="PF07731"/>
    </source>
</evidence>